<evidence type="ECO:0000256" key="1">
    <source>
        <dbReference type="SAM" id="MobiDB-lite"/>
    </source>
</evidence>
<proteinExistence type="predicted"/>
<organism evidence="2">
    <name type="scientific">freshwater metagenome</name>
    <dbReference type="NCBI Taxonomy" id="449393"/>
    <lineage>
        <taxon>unclassified sequences</taxon>
        <taxon>metagenomes</taxon>
        <taxon>ecological metagenomes</taxon>
    </lineage>
</organism>
<accession>A0A6J6XE17</accession>
<name>A0A6J6XE17_9ZZZZ</name>
<sequence>MTLDDLETKPAAPDIMRLACDHLPLGLPLRSSQLLALPLDPRETVDHRQPNLIVVHLFRRSDAYTPHRWVYADVQVLDFLVNDINVDAANGEVCASGTHDAPSPVRTPHQRDRSPPAGRP</sequence>
<dbReference type="EMBL" id="CAEZZU010000333">
    <property type="protein sequence ID" value="CAB4794043.1"/>
    <property type="molecule type" value="Genomic_DNA"/>
</dbReference>
<evidence type="ECO:0000313" key="2">
    <source>
        <dbReference type="EMBL" id="CAB4794043.1"/>
    </source>
</evidence>
<feature type="region of interest" description="Disordered" evidence="1">
    <location>
        <begin position="93"/>
        <end position="120"/>
    </location>
</feature>
<dbReference type="AlphaFoldDB" id="A0A6J6XE17"/>
<protein>
    <submittedName>
        <fullName evidence="2">Unannotated protein</fullName>
    </submittedName>
</protein>
<gene>
    <name evidence="2" type="ORF">UFOPK2925_01669</name>
</gene>
<reference evidence="2" key="1">
    <citation type="submission" date="2020-05" db="EMBL/GenBank/DDBJ databases">
        <authorList>
            <person name="Chiriac C."/>
            <person name="Salcher M."/>
            <person name="Ghai R."/>
            <person name="Kavagutti S V."/>
        </authorList>
    </citation>
    <scope>NUCLEOTIDE SEQUENCE</scope>
</reference>